<evidence type="ECO:0000259" key="8">
    <source>
        <dbReference type="Pfam" id="PF00962"/>
    </source>
</evidence>
<feature type="domain" description="Adenosine deaminase" evidence="8">
    <location>
        <begin position="266"/>
        <end position="475"/>
    </location>
</feature>
<dbReference type="Pfam" id="PF00962">
    <property type="entry name" value="A_deaminase"/>
    <property type="match status" value="1"/>
</dbReference>
<dbReference type="SUPFAM" id="SSF51556">
    <property type="entry name" value="Metallo-dependent hydrolases"/>
    <property type="match status" value="1"/>
</dbReference>
<comment type="cofactor">
    <cofactor evidence="1">
        <name>Zn(2+)</name>
        <dbReference type="ChEBI" id="CHEBI:29105"/>
    </cofactor>
</comment>
<dbReference type="GO" id="GO:0046872">
    <property type="term" value="F:metal ion binding"/>
    <property type="evidence" value="ECO:0007669"/>
    <property type="project" value="UniProtKB-KW"/>
</dbReference>
<dbReference type="GO" id="GO:0005829">
    <property type="term" value="C:cytosol"/>
    <property type="evidence" value="ECO:0007669"/>
    <property type="project" value="TreeGrafter"/>
</dbReference>
<feature type="signal peptide" evidence="7">
    <location>
        <begin position="1"/>
        <end position="42"/>
    </location>
</feature>
<evidence type="ECO:0000256" key="3">
    <source>
        <dbReference type="ARBA" id="ARBA00012784"/>
    </source>
</evidence>
<feature type="chain" id="PRO_5015438166" description="adenosine deaminase" evidence="7">
    <location>
        <begin position="43"/>
        <end position="516"/>
    </location>
</feature>
<dbReference type="GO" id="GO:0004000">
    <property type="term" value="F:adenosine deaminase activity"/>
    <property type="evidence" value="ECO:0007669"/>
    <property type="project" value="TreeGrafter"/>
</dbReference>
<keyword evidence="7" id="KW-0732">Signal</keyword>
<gene>
    <name evidence="9" type="ORF">DDF65_06800</name>
</gene>
<dbReference type="EC" id="3.5.4.4" evidence="3"/>
<name>A0A2T9JPM0_9CAUL</name>
<dbReference type="EMBL" id="QDKP01000020">
    <property type="protein sequence ID" value="PVM85659.1"/>
    <property type="molecule type" value="Genomic_DNA"/>
</dbReference>
<dbReference type="GO" id="GO:0043103">
    <property type="term" value="P:hypoxanthine salvage"/>
    <property type="evidence" value="ECO:0007669"/>
    <property type="project" value="TreeGrafter"/>
</dbReference>
<keyword evidence="6" id="KW-0862">Zinc</keyword>
<reference evidence="9 10" key="1">
    <citation type="submission" date="2018-04" db="EMBL/GenBank/DDBJ databases">
        <title>The genome sequence of Caulobacter sp. 736.</title>
        <authorList>
            <person name="Gao J."/>
            <person name="Sun J."/>
        </authorList>
    </citation>
    <scope>NUCLEOTIDE SEQUENCE [LARGE SCALE GENOMIC DNA]</scope>
    <source>
        <strain evidence="9 10">736</strain>
    </source>
</reference>
<keyword evidence="5" id="KW-0378">Hydrolase</keyword>
<evidence type="ECO:0000313" key="10">
    <source>
        <dbReference type="Proteomes" id="UP000244913"/>
    </source>
</evidence>
<comment type="caution">
    <text evidence="9">The sequence shown here is derived from an EMBL/GenBank/DDBJ whole genome shotgun (WGS) entry which is preliminary data.</text>
</comment>
<sequence length="516" mass="55606">MTQIIVGRPQRIWGRTMRARNWFLTSGLIMAAGLLTLSPAQAASSDAEARASAAFDAAAPDKARLRLFLQAMPKGGDLHNHLWGAPYAEDFIAWAGEGGLCVSTATPPALTPAPCDGKATVPAAGLARRDPALYNRVIDSLSVRNYDRGADHAAASGHDQFFSTFERFAAAAAPNIGPMVAVTREYAAQDRVSYVESSANPNAMRAFAEREAGRWDGDFAKTYAAFASGLPAMVEASRKEMDAALAEADKRLDCAQNSGTAGPCAVEVRFQPFVERAQPAGFVFAQMAAAFALVDADPRFVGVNIVNPEDHPVSLGDYALHMRMMRYLSGRYPKVPMALHAGELSLGLVPPRDLTFHINQAVMVAGAKRIGHGVDIAYEHDAPGLLKRMARDKVAVEINLTSNDVILGVKGADHPLSLYRQAGVPVVLSTDDEGVSRIDLTNEYVRAATEHGLRYADLKAMARDSLEYAFLPGKSLRGAVECAKPGTACDVFLNKNLKAAMQWRLEKDFEAFEAIQ</sequence>
<evidence type="ECO:0000256" key="5">
    <source>
        <dbReference type="ARBA" id="ARBA00022801"/>
    </source>
</evidence>
<proteinExistence type="inferred from homology"/>
<dbReference type="PANTHER" id="PTHR11409:SF43">
    <property type="entry name" value="ADENOSINE DEAMINASE"/>
    <property type="match status" value="1"/>
</dbReference>
<dbReference type="GO" id="GO:0046103">
    <property type="term" value="P:inosine biosynthetic process"/>
    <property type="evidence" value="ECO:0007669"/>
    <property type="project" value="TreeGrafter"/>
</dbReference>
<comment type="similarity">
    <text evidence="2">Belongs to the metallo-dependent hydrolases superfamily. Adenosine and AMP deaminases family.</text>
</comment>
<dbReference type="InterPro" id="IPR006330">
    <property type="entry name" value="Ado/ade_deaminase"/>
</dbReference>
<evidence type="ECO:0000313" key="9">
    <source>
        <dbReference type="EMBL" id="PVM85659.1"/>
    </source>
</evidence>
<dbReference type="InterPro" id="IPR001365">
    <property type="entry name" value="A_deaminase_dom"/>
</dbReference>
<protein>
    <recommendedName>
        <fullName evidence="3">adenosine deaminase</fullName>
        <ecNumber evidence="3">3.5.4.4</ecNumber>
    </recommendedName>
</protein>
<evidence type="ECO:0000256" key="2">
    <source>
        <dbReference type="ARBA" id="ARBA00006676"/>
    </source>
</evidence>
<evidence type="ECO:0000256" key="6">
    <source>
        <dbReference type="ARBA" id="ARBA00022833"/>
    </source>
</evidence>
<organism evidence="9 10">
    <name type="scientific">Caulobacter radicis</name>
    <dbReference type="NCBI Taxonomy" id="2172650"/>
    <lineage>
        <taxon>Bacteria</taxon>
        <taxon>Pseudomonadati</taxon>
        <taxon>Pseudomonadota</taxon>
        <taxon>Alphaproteobacteria</taxon>
        <taxon>Caulobacterales</taxon>
        <taxon>Caulobacteraceae</taxon>
        <taxon>Caulobacter</taxon>
    </lineage>
</organism>
<dbReference type="Proteomes" id="UP000244913">
    <property type="component" value="Unassembled WGS sequence"/>
</dbReference>
<evidence type="ECO:0000256" key="4">
    <source>
        <dbReference type="ARBA" id="ARBA00022723"/>
    </source>
</evidence>
<dbReference type="GO" id="GO:0006154">
    <property type="term" value="P:adenosine catabolic process"/>
    <property type="evidence" value="ECO:0007669"/>
    <property type="project" value="TreeGrafter"/>
</dbReference>
<keyword evidence="4" id="KW-0479">Metal-binding</keyword>
<evidence type="ECO:0000256" key="7">
    <source>
        <dbReference type="SAM" id="SignalP"/>
    </source>
</evidence>
<keyword evidence="10" id="KW-1185">Reference proteome</keyword>
<dbReference type="PANTHER" id="PTHR11409">
    <property type="entry name" value="ADENOSINE DEAMINASE"/>
    <property type="match status" value="1"/>
</dbReference>
<dbReference type="InterPro" id="IPR032466">
    <property type="entry name" value="Metal_Hydrolase"/>
</dbReference>
<accession>A0A2T9JPM0</accession>
<dbReference type="AlphaFoldDB" id="A0A2T9JPM0"/>
<dbReference type="Gene3D" id="3.20.20.140">
    <property type="entry name" value="Metal-dependent hydrolases"/>
    <property type="match status" value="1"/>
</dbReference>
<evidence type="ECO:0000256" key="1">
    <source>
        <dbReference type="ARBA" id="ARBA00001947"/>
    </source>
</evidence>